<proteinExistence type="predicted"/>
<dbReference type="KEGG" id="nano:G5V58_10410"/>
<reference evidence="1 2" key="1">
    <citation type="submission" date="2020-02" db="EMBL/GenBank/DDBJ databases">
        <title>Full genome sequence of Nocardioides sp. R-3366.</title>
        <authorList>
            <person name="Im W.-T."/>
        </authorList>
    </citation>
    <scope>NUCLEOTIDE SEQUENCE [LARGE SCALE GENOMIC DNA]</scope>
    <source>
        <strain evidence="1 2">R-3366</strain>
    </source>
</reference>
<evidence type="ECO:0000313" key="1">
    <source>
        <dbReference type="EMBL" id="QIG43117.1"/>
    </source>
</evidence>
<dbReference type="AlphaFoldDB" id="A0A6G6WD89"/>
<organism evidence="1 2">
    <name type="scientific">Nocardioides anomalus</name>
    <dbReference type="NCBI Taxonomy" id="2712223"/>
    <lineage>
        <taxon>Bacteria</taxon>
        <taxon>Bacillati</taxon>
        <taxon>Actinomycetota</taxon>
        <taxon>Actinomycetes</taxon>
        <taxon>Propionibacteriales</taxon>
        <taxon>Nocardioidaceae</taxon>
        <taxon>Nocardioides</taxon>
    </lineage>
</organism>
<keyword evidence="2" id="KW-1185">Reference proteome</keyword>
<evidence type="ECO:0000313" key="2">
    <source>
        <dbReference type="Proteomes" id="UP000502996"/>
    </source>
</evidence>
<gene>
    <name evidence="1" type="ORF">G5V58_10410</name>
</gene>
<dbReference type="Proteomes" id="UP000502996">
    <property type="component" value="Chromosome"/>
</dbReference>
<accession>A0A6G6WD89</accession>
<sequence>MPLPDVTLTVTFPDGSVADLGPFTPAGDRLGFVATVEVPAGTSSGEAAVDDGLGGPPYTFRIGADD</sequence>
<dbReference type="EMBL" id="CP049257">
    <property type="protein sequence ID" value="QIG43117.1"/>
    <property type="molecule type" value="Genomic_DNA"/>
</dbReference>
<dbReference type="RefSeq" id="WP_165232003.1">
    <property type="nucleotide sequence ID" value="NZ_CP049257.1"/>
</dbReference>
<protein>
    <submittedName>
        <fullName evidence="1">Uncharacterized protein</fullName>
    </submittedName>
</protein>
<name>A0A6G6WD89_9ACTN</name>